<dbReference type="InterPro" id="IPR036249">
    <property type="entry name" value="Thioredoxin-like_sf"/>
</dbReference>
<evidence type="ECO:0000259" key="5">
    <source>
        <dbReference type="PROSITE" id="PS50404"/>
    </source>
</evidence>
<dbReference type="InterPro" id="IPR004045">
    <property type="entry name" value="Glutathione_S-Trfase_N"/>
</dbReference>
<dbReference type="GO" id="GO:0006749">
    <property type="term" value="P:glutathione metabolic process"/>
    <property type="evidence" value="ECO:0007669"/>
    <property type="project" value="TreeGrafter"/>
</dbReference>
<dbReference type="InterPro" id="IPR036282">
    <property type="entry name" value="Glutathione-S-Trfase_C_sf"/>
</dbReference>
<sequence length="207" mass="24064">MTDYKLYYFNGKGRAEIIRLIFAAAGQKYQDIRFEREQWPELKPKTPLGNVPVLEVVQNGKSFKFGQSLSIARYVARKFNLAGRGDEEQAEVEMYGDQVQDLFLELLKIRFEVNEARKNELRKKFQEETLPNSLRVLDGKVAKNGSGYLVASGLTWADLFLFYVLDWLGDKKEAVLNNFPNLKLLDRRVRSNPRIADWLERRPVTEL</sequence>
<comment type="function">
    <text evidence="4">S-crystallins are structural components of squids and octopi eye lens. Contains relatively little if any GST activity.</text>
</comment>
<dbReference type="SFLD" id="SFLDG00363">
    <property type="entry name" value="AMPS_(cytGST):_Alpha-__Mu-__Pi"/>
    <property type="match status" value="1"/>
</dbReference>
<evidence type="ECO:0000256" key="4">
    <source>
        <dbReference type="ARBA" id="ARBA00049616"/>
    </source>
</evidence>
<dbReference type="CDD" id="cd03039">
    <property type="entry name" value="GST_N_Sigma_like"/>
    <property type="match status" value="1"/>
</dbReference>
<organism evidence="7">
    <name type="scientific">Brachionus calyciflorus</name>
    <dbReference type="NCBI Taxonomy" id="104777"/>
    <lineage>
        <taxon>Eukaryota</taxon>
        <taxon>Metazoa</taxon>
        <taxon>Spiralia</taxon>
        <taxon>Gnathifera</taxon>
        <taxon>Rotifera</taxon>
        <taxon>Eurotatoria</taxon>
        <taxon>Monogononta</taxon>
        <taxon>Pseudotrocha</taxon>
        <taxon>Ploima</taxon>
        <taxon>Brachionidae</taxon>
        <taxon>Brachionus</taxon>
    </lineage>
</organism>
<keyword evidence="2 7" id="KW-0808">Transferase</keyword>
<dbReference type="Gene3D" id="1.20.1050.10">
    <property type="match status" value="1"/>
</dbReference>
<dbReference type="AlphaFoldDB" id="A0A3G2JS11"/>
<evidence type="ECO:0000313" key="7">
    <source>
        <dbReference type="EMBL" id="AYN44475.1"/>
    </source>
</evidence>
<accession>A0A3G2JS11</accession>
<dbReference type="PROSITE" id="PS50405">
    <property type="entry name" value="GST_CTER"/>
    <property type="match status" value="1"/>
</dbReference>
<evidence type="ECO:0000256" key="1">
    <source>
        <dbReference type="ARBA" id="ARBA00012452"/>
    </source>
</evidence>
<dbReference type="SUPFAM" id="SSF52833">
    <property type="entry name" value="Thioredoxin-like"/>
    <property type="match status" value="1"/>
</dbReference>
<dbReference type="InterPro" id="IPR010987">
    <property type="entry name" value="Glutathione-S-Trfase_C-like"/>
</dbReference>
<dbReference type="PANTHER" id="PTHR11571">
    <property type="entry name" value="GLUTATHIONE S-TRANSFERASE"/>
    <property type="match status" value="1"/>
</dbReference>
<dbReference type="SFLD" id="SFLDS00019">
    <property type="entry name" value="Glutathione_Transferase_(cytos"/>
    <property type="match status" value="1"/>
</dbReference>
<evidence type="ECO:0000259" key="6">
    <source>
        <dbReference type="PROSITE" id="PS50405"/>
    </source>
</evidence>
<proteinExistence type="evidence at transcript level"/>
<dbReference type="Gene3D" id="3.40.30.10">
    <property type="entry name" value="Glutaredoxin"/>
    <property type="match status" value="1"/>
</dbReference>
<dbReference type="CDD" id="cd03192">
    <property type="entry name" value="GST_C_Sigma_like"/>
    <property type="match status" value="1"/>
</dbReference>
<dbReference type="PROSITE" id="PS50404">
    <property type="entry name" value="GST_NTER"/>
    <property type="match status" value="1"/>
</dbReference>
<dbReference type="EC" id="2.5.1.18" evidence="1"/>
<dbReference type="InterPro" id="IPR050213">
    <property type="entry name" value="GST_superfamily"/>
</dbReference>
<dbReference type="GO" id="GO:0004364">
    <property type="term" value="F:glutathione transferase activity"/>
    <property type="evidence" value="ECO:0007669"/>
    <property type="project" value="UniProtKB-EC"/>
</dbReference>
<dbReference type="EMBL" id="MH189307">
    <property type="protein sequence ID" value="AYN44475.1"/>
    <property type="molecule type" value="mRNA"/>
</dbReference>
<dbReference type="SFLD" id="SFLDG01205">
    <property type="entry name" value="AMPS.1"/>
    <property type="match status" value="1"/>
</dbReference>
<dbReference type="InterPro" id="IPR004046">
    <property type="entry name" value="GST_C"/>
</dbReference>
<reference evidence="7" key="2">
    <citation type="submission" date="2018-04" db="EMBL/GenBank/DDBJ databases">
        <authorList>
            <person name="Lee J.-S."/>
        </authorList>
    </citation>
    <scope>NUCLEOTIDE SEQUENCE</scope>
</reference>
<reference evidence="7" key="1">
    <citation type="journal article" date="2018" name="Comp. Biochem. Physiol. Part D Genomics Proteomics">
        <title>Genome-wide identification of the entire 90 glutathione S-transferase (GST) subfamily genes in four rotifer Brachionus species and transcriptional modulation in response to endocrine disrupting chemicals.</title>
        <authorList>
            <person name="Park J.C."/>
            <person name="Kim D.H."/>
            <person name="Lee M.C."/>
            <person name="Han J."/>
            <person name="Kim H.J."/>
            <person name="Hagiwara A."/>
            <person name="Hwang U.K."/>
            <person name="Park H.G."/>
            <person name="Lee J.S."/>
        </authorList>
    </citation>
    <scope>NUCLEOTIDE SEQUENCE</scope>
</reference>
<dbReference type="InterPro" id="IPR040079">
    <property type="entry name" value="Glutathione_S-Trfase"/>
</dbReference>
<name>A0A3G2JS11_9BILA</name>
<evidence type="ECO:0000256" key="3">
    <source>
        <dbReference type="ARBA" id="ARBA00047960"/>
    </source>
</evidence>
<dbReference type="Pfam" id="PF14497">
    <property type="entry name" value="GST_C_3"/>
    <property type="match status" value="1"/>
</dbReference>
<comment type="catalytic activity">
    <reaction evidence="3">
        <text>RX + glutathione = an S-substituted glutathione + a halide anion + H(+)</text>
        <dbReference type="Rhea" id="RHEA:16437"/>
        <dbReference type="ChEBI" id="CHEBI:15378"/>
        <dbReference type="ChEBI" id="CHEBI:16042"/>
        <dbReference type="ChEBI" id="CHEBI:17792"/>
        <dbReference type="ChEBI" id="CHEBI:57925"/>
        <dbReference type="ChEBI" id="CHEBI:90779"/>
        <dbReference type="EC" id="2.5.1.18"/>
    </reaction>
</comment>
<dbReference type="FunFam" id="3.40.30.10:FF:000035">
    <property type="entry name" value="hematopoietic prostaglandin D synthase"/>
    <property type="match status" value="1"/>
</dbReference>
<evidence type="ECO:0000256" key="2">
    <source>
        <dbReference type="ARBA" id="ARBA00022679"/>
    </source>
</evidence>
<dbReference type="SUPFAM" id="SSF47616">
    <property type="entry name" value="GST C-terminal domain-like"/>
    <property type="match status" value="1"/>
</dbReference>
<dbReference type="PANTHER" id="PTHR11571:SF224">
    <property type="entry name" value="HEMATOPOIETIC PROSTAGLANDIN D SYNTHASE"/>
    <property type="match status" value="1"/>
</dbReference>
<protein>
    <recommendedName>
        <fullName evidence="1">glutathione transferase</fullName>
        <ecNumber evidence="1">2.5.1.18</ecNumber>
    </recommendedName>
</protein>
<dbReference type="FunFam" id="1.20.1050.10:FF:000030">
    <property type="entry name" value="Glutathione S-transferase S1"/>
    <property type="match status" value="1"/>
</dbReference>
<feature type="domain" description="GST N-terminal" evidence="5">
    <location>
        <begin position="2"/>
        <end position="83"/>
    </location>
</feature>
<feature type="domain" description="GST C-terminal" evidence="6">
    <location>
        <begin position="85"/>
        <end position="207"/>
    </location>
</feature>
<dbReference type="Pfam" id="PF02798">
    <property type="entry name" value="GST_N"/>
    <property type="match status" value="1"/>
</dbReference>